<dbReference type="EMBL" id="BFEA01000115">
    <property type="protein sequence ID" value="GBG69470.1"/>
    <property type="molecule type" value="Genomic_DNA"/>
</dbReference>
<evidence type="ECO:0000256" key="1">
    <source>
        <dbReference type="SAM" id="MobiDB-lite"/>
    </source>
</evidence>
<feature type="region of interest" description="Disordered" evidence="1">
    <location>
        <begin position="1"/>
        <end position="55"/>
    </location>
</feature>
<feature type="region of interest" description="Disordered" evidence="1">
    <location>
        <begin position="266"/>
        <end position="418"/>
    </location>
</feature>
<gene>
    <name evidence="2" type="ORF">CBR_g4165</name>
</gene>
<feature type="compositionally biased region" description="Low complexity" evidence="1">
    <location>
        <begin position="31"/>
        <end position="40"/>
    </location>
</feature>
<dbReference type="Proteomes" id="UP000265515">
    <property type="component" value="Unassembled WGS sequence"/>
</dbReference>
<reference evidence="2 3" key="1">
    <citation type="journal article" date="2018" name="Cell">
        <title>The Chara Genome: Secondary Complexity and Implications for Plant Terrestrialization.</title>
        <authorList>
            <person name="Nishiyama T."/>
            <person name="Sakayama H."/>
            <person name="Vries J.D."/>
            <person name="Buschmann H."/>
            <person name="Saint-Marcoux D."/>
            <person name="Ullrich K.K."/>
            <person name="Haas F.B."/>
            <person name="Vanderstraeten L."/>
            <person name="Becker D."/>
            <person name="Lang D."/>
            <person name="Vosolsobe S."/>
            <person name="Rombauts S."/>
            <person name="Wilhelmsson P.K.I."/>
            <person name="Janitza P."/>
            <person name="Kern R."/>
            <person name="Heyl A."/>
            <person name="Rumpler F."/>
            <person name="Villalobos L.I.A.C."/>
            <person name="Clay J.M."/>
            <person name="Skokan R."/>
            <person name="Toyoda A."/>
            <person name="Suzuki Y."/>
            <person name="Kagoshima H."/>
            <person name="Schijlen E."/>
            <person name="Tajeshwar N."/>
            <person name="Catarino B."/>
            <person name="Hetherington A.J."/>
            <person name="Saltykova A."/>
            <person name="Bonnot C."/>
            <person name="Breuninger H."/>
            <person name="Symeonidi A."/>
            <person name="Radhakrishnan G.V."/>
            <person name="Van Nieuwerburgh F."/>
            <person name="Deforce D."/>
            <person name="Chang C."/>
            <person name="Karol K.G."/>
            <person name="Hedrich R."/>
            <person name="Ulvskov P."/>
            <person name="Glockner G."/>
            <person name="Delwiche C.F."/>
            <person name="Petrasek J."/>
            <person name="Van de Peer Y."/>
            <person name="Friml J."/>
            <person name="Beilby M."/>
            <person name="Dolan L."/>
            <person name="Kohara Y."/>
            <person name="Sugano S."/>
            <person name="Fujiyama A."/>
            <person name="Delaux P.-M."/>
            <person name="Quint M."/>
            <person name="TheiBen G."/>
            <person name="Hagemann M."/>
            <person name="Harholt J."/>
            <person name="Dunand C."/>
            <person name="Zachgo S."/>
            <person name="Langdale J."/>
            <person name="Maumus F."/>
            <person name="Straeten D.V.D."/>
            <person name="Gould S.B."/>
            <person name="Rensing S.A."/>
        </authorList>
    </citation>
    <scope>NUCLEOTIDE SEQUENCE [LARGE SCALE GENOMIC DNA]</scope>
    <source>
        <strain evidence="2 3">S276</strain>
    </source>
</reference>
<sequence length="493" mass="54464">MASPGPGKQHDVVQPPVGEATPEGAGNRGGPATTSATAPTIKHSRQRRASSGEKQNSQYYKLDNRLWYLDWVSEDQSAPTKPPCGGVLYIQDCNVMRLVGAVSGWEDWSVAIRIFFVETVYAKNGKPDHNAKGCRLAWKNFRGFGNVVATLPFYRPITSDREPAVLLREFFDDWQRTVSPDRCKDVAEGHPISMPIARVSDDVHSKTQTSETAVTNGDEEVAVAKTPAKNLDPNFTPPQLEHSQAYEELEPEIEVELGTITKTTAEKTAAAVRQRSENPSKGMTITIRERGEAESEGHVRRDFVQASPRTGRVDKGKKLAPAQRNVGEEGSDEEGGDNEDTPVLSAGEKRVGQGTSEGQKQKKRKVTSGEGSSVRKRKQAGEKGETAKKKRGSGAGMGPSRGRKDKDEVEVDQEEGVDNRVIDSDAGYFMEWKDGVKRNVSLLVNPERVIPLPAWELPYNHRFIDDTHVNFILKAMMKAYSKPEHTYEKPVVK</sequence>
<dbReference type="AlphaFoldDB" id="A0A388KHD3"/>
<protein>
    <submittedName>
        <fullName evidence="2">Uncharacterized protein</fullName>
    </submittedName>
</protein>
<evidence type="ECO:0000313" key="3">
    <source>
        <dbReference type="Proteomes" id="UP000265515"/>
    </source>
</evidence>
<comment type="caution">
    <text evidence="2">The sequence shown here is derived from an EMBL/GenBank/DDBJ whole genome shotgun (WGS) entry which is preliminary data.</text>
</comment>
<dbReference type="Gramene" id="GBG69470">
    <property type="protein sequence ID" value="GBG69470"/>
    <property type="gene ID" value="CBR_g4165"/>
</dbReference>
<organism evidence="2 3">
    <name type="scientific">Chara braunii</name>
    <name type="common">Braun's stonewort</name>
    <dbReference type="NCBI Taxonomy" id="69332"/>
    <lineage>
        <taxon>Eukaryota</taxon>
        <taxon>Viridiplantae</taxon>
        <taxon>Streptophyta</taxon>
        <taxon>Charophyceae</taxon>
        <taxon>Charales</taxon>
        <taxon>Characeae</taxon>
        <taxon>Chara</taxon>
    </lineage>
</organism>
<keyword evidence="3" id="KW-1185">Reference proteome</keyword>
<name>A0A388KHD3_CHABU</name>
<feature type="compositionally biased region" description="Acidic residues" evidence="1">
    <location>
        <begin position="329"/>
        <end position="340"/>
    </location>
</feature>
<feature type="compositionally biased region" description="Basic and acidic residues" evidence="1">
    <location>
        <begin position="287"/>
        <end position="303"/>
    </location>
</feature>
<evidence type="ECO:0000313" key="2">
    <source>
        <dbReference type="EMBL" id="GBG69470.1"/>
    </source>
</evidence>
<accession>A0A388KHD3</accession>
<proteinExistence type="predicted"/>